<keyword evidence="1" id="KW-0067">ATP-binding</keyword>
<dbReference type="Gene3D" id="3.40.50.300">
    <property type="entry name" value="P-loop containing nucleotide triphosphate hydrolases"/>
    <property type="match status" value="1"/>
</dbReference>
<keyword evidence="1" id="KW-0547">Nucleotide-binding</keyword>
<dbReference type="InterPro" id="IPR015854">
    <property type="entry name" value="ABC_transpr_LolD-like"/>
</dbReference>
<accession>A0A326TVC9</accession>
<evidence type="ECO:0000313" key="1">
    <source>
        <dbReference type="EMBL" id="PZW21031.1"/>
    </source>
</evidence>
<organism evidence="1 2">
    <name type="scientific">Thermosporothrix hazakensis</name>
    <dbReference type="NCBI Taxonomy" id="644383"/>
    <lineage>
        <taxon>Bacteria</taxon>
        <taxon>Bacillati</taxon>
        <taxon>Chloroflexota</taxon>
        <taxon>Ktedonobacteria</taxon>
        <taxon>Ktedonobacterales</taxon>
        <taxon>Thermosporotrichaceae</taxon>
        <taxon>Thermosporothrix</taxon>
    </lineage>
</organism>
<sequence length="72" mass="8212">MAIARALMHRPRLLLVDEPTGNLDPRTGQEVLTMLREIQREEQNTMILVTRDPNIAASSDRCLSLEQLNKRA</sequence>
<dbReference type="Proteomes" id="UP000248806">
    <property type="component" value="Unassembled WGS sequence"/>
</dbReference>
<dbReference type="GO" id="GO:0005886">
    <property type="term" value="C:plasma membrane"/>
    <property type="evidence" value="ECO:0007669"/>
    <property type="project" value="TreeGrafter"/>
</dbReference>
<gene>
    <name evidence="1" type="ORF">EI42_05686</name>
</gene>
<dbReference type="AlphaFoldDB" id="A0A326TVC9"/>
<dbReference type="GO" id="GO:0005524">
    <property type="term" value="F:ATP binding"/>
    <property type="evidence" value="ECO:0007669"/>
    <property type="project" value="UniProtKB-KW"/>
</dbReference>
<dbReference type="EMBL" id="QKUF01000037">
    <property type="protein sequence ID" value="PZW21031.1"/>
    <property type="molecule type" value="Genomic_DNA"/>
</dbReference>
<dbReference type="SUPFAM" id="SSF52540">
    <property type="entry name" value="P-loop containing nucleoside triphosphate hydrolases"/>
    <property type="match status" value="1"/>
</dbReference>
<proteinExistence type="predicted"/>
<dbReference type="PANTHER" id="PTHR24220">
    <property type="entry name" value="IMPORT ATP-BINDING PROTEIN"/>
    <property type="match status" value="1"/>
</dbReference>
<evidence type="ECO:0000313" key="2">
    <source>
        <dbReference type="Proteomes" id="UP000248806"/>
    </source>
</evidence>
<reference evidence="1 2" key="1">
    <citation type="submission" date="2018-06" db="EMBL/GenBank/DDBJ databases">
        <title>Genomic Encyclopedia of Archaeal and Bacterial Type Strains, Phase II (KMG-II): from individual species to whole genera.</title>
        <authorList>
            <person name="Goeker M."/>
        </authorList>
    </citation>
    <scope>NUCLEOTIDE SEQUENCE [LARGE SCALE GENOMIC DNA]</scope>
    <source>
        <strain evidence="1 2">ATCC BAA-1881</strain>
    </source>
</reference>
<dbReference type="InterPro" id="IPR027417">
    <property type="entry name" value="P-loop_NTPase"/>
</dbReference>
<keyword evidence="1" id="KW-0449">Lipoprotein</keyword>
<keyword evidence="2" id="KW-1185">Reference proteome</keyword>
<name>A0A326TVC9_THEHA</name>
<dbReference type="GO" id="GO:0022857">
    <property type="term" value="F:transmembrane transporter activity"/>
    <property type="evidence" value="ECO:0007669"/>
    <property type="project" value="TreeGrafter"/>
</dbReference>
<protein>
    <submittedName>
        <fullName evidence="1">Putative ABC transport system ATP-binding protein/lipoprotein-releasing system ATP-binding protein</fullName>
    </submittedName>
</protein>
<comment type="caution">
    <text evidence="1">The sequence shown here is derived from an EMBL/GenBank/DDBJ whole genome shotgun (WGS) entry which is preliminary data.</text>
</comment>